<evidence type="ECO:0000259" key="13">
    <source>
        <dbReference type="PROSITE" id="PS52020"/>
    </source>
</evidence>
<accession>A0A6M9Z8P1</accession>
<dbReference type="GO" id="GO:0016787">
    <property type="term" value="F:hydrolase activity"/>
    <property type="evidence" value="ECO:0007669"/>
    <property type="project" value="UniProtKB-KW"/>
</dbReference>
<keyword evidence="10" id="KW-0378">Hydrolase</keyword>
<evidence type="ECO:0000256" key="1">
    <source>
        <dbReference type="ARBA" id="ARBA00004147"/>
    </source>
</evidence>
<keyword evidence="3" id="KW-0808">Transferase</keyword>
<reference evidence="14" key="1">
    <citation type="submission" date="2020-01" db="EMBL/GenBank/DDBJ databases">
        <title>Viral genomes from wild and zoo birds in China.</title>
        <authorList>
            <person name="Yao Y."/>
            <person name="Shan T."/>
            <person name="Yang S."/>
            <person name="Zhang W."/>
        </authorList>
    </citation>
    <scope>NUCLEOTIDE SEQUENCE</scope>
    <source>
        <strain evidence="14">Zftfla02cir9</strain>
    </source>
</reference>
<keyword evidence="11" id="KW-0190">Covalent protein-DNA linkage</keyword>
<feature type="domain" description="CRESS-DNA virus Rep endonuclease" evidence="13">
    <location>
        <begin position="6"/>
        <end position="106"/>
    </location>
</feature>
<keyword evidence="8" id="KW-0547">Nucleotide-binding</keyword>
<evidence type="ECO:0000313" key="14">
    <source>
        <dbReference type="EMBL" id="QKN88878.1"/>
    </source>
</evidence>
<keyword evidence="7" id="KW-0479">Metal-binding</keyword>
<evidence type="ECO:0000256" key="10">
    <source>
        <dbReference type="ARBA" id="ARBA00022801"/>
    </source>
</evidence>
<dbReference type="PROSITE" id="PS52020">
    <property type="entry name" value="CRESS_DNA_REP"/>
    <property type="match status" value="1"/>
</dbReference>
<evidence type="ECO:0000256" key="5">
    <source>
        <dbReference type="ARBA" id="ARBA00022705"/>
    </source>
</evidence>
<name>A0A6M9Z8P1_9VIRU</name>
<comment type="subcellular location">
    <subcellularLocation>
        <location evidence="1">Host nucleus</location>
    </subcellularLocation>
</comment>
<evidence type="ECO:0000256" key="12">
    <source>
        <dbReference type="ARBA" id="ARBA00023125"/>
    </source>
</evidence>
<keyword evidence="2" id="KW-1048">Host nucleus</keyword>
<evidence type="ECO:0000256" key="4">
    <source>
        <dbReference type="ARBA" id="ARBA00022695"/>
    </source>
</evidence>
<dbReference type="Gene3D" id="3.40.1310.20">
    <property type="match status" value="1"/>
</dbReference>
<organism evidence="14">
    <name type="scientific">Cressdnaviricota sp</name>
    <dbReference type="NCBI Taxonomy" id="2748378"/>
    <lineage>
        <taxon>Viruses</taxon>
        <taxon>Monodnaviria</taxon>
        <taxon>Shotokuvirae</taxon>
        <taxon>Cressdnaviricota</taxon>
    </lineage>
</organism>
<dbReference type="GO" id="GO:0000166">
    <property type="term" value="F:nucleotide binding"/>
    <property type="evidence" value="ECO:0007669"/>
    <property type="project" value="UniProtKB-KW"/>
</dbReference>
<evidence type="ECO:0000256" key="2">
    <source>
        <dbReference type="ARBA" id="ARBA00022562"/>
    </source>
</evidence>
<dbReference type="Pfam" id="PF02407">
    <property type="entry name" value="Viral_Rep"/>
    <property type="match status" value="1"/>
</dbReference>
<protein>
    <submittedName>
        <fullName evidence="14">Replication-associated protein</fullName>
    </submittedName>
</protein>
<keyword evidence="4" id="KW-0548">Nucleotidyltransferase</keyword>
<evidence type="ECO:0000256" key="8">
    <source>
        <dbReference type="ARBA" id="ARBA00022741"/>
    </source>
</evidence>
<dbReference type="GO" id="GO:0006260">
    <property type="term" value="P:DNA replication"/>
    <property type="evidence" value="ECO:0007669"/>
    <property type="project" value="UniProtKB-KW"/>
</dbReference>
<dbReference type="GO" id="GO:0046872">
    <property type="term" value="F:metal ion binding"/>
    <property type="evidence" value="ECO:0007669"/>
    <property type="project" value="UniProtKB-KW"/>
</dbReference>
<keyword evidence="9" id="KW-0255">Endonuclease</keyword>
<evidence type="ECO:0000256" key="11">
    <source>
        <dbReference type="ARBA" id="ARBA00023124"/>
    </source>
</evidence>
<dbReference type="EMBL" id="MT138059">
    <property type="protein sequence ID" value="QKN88878.1"/>
    <property type="molecule type" value="Genomic_DNA"/>
</dbReference>
<dbReference type="GO" id="GO:0004519">
    <property type="term" value="F:endonuclease activity"/>
    <property type="evidence" value="ECO:0007669"/>
    <property type="project" value="UniProtKB-KW"/>
</dbReference>
<evidence type="ECO:0000256" key="6">
    <source>
        <dbReference type="ARBA" id="ARBA00022722"/>
    </source>
</evidence>
<dbReference type="GO" id="GO:0042025">
    <property type="term" value="C:host cell nucleus"/>
    <property type="evidence" value="ECO:0007669"/>
    <property type="project" value="UniProtKB-SubCell"/>
</dbReference>
<keyword evidence="5" id="KW-0235">DNA replication</keyword>
<proteinExistence type="predicted"/>
<keyword evidence="12" id="KW-0238">DNA-binding</keyword>
<dbReference type="GO" id="GO:0003677">
    <property type="term" value="F:DNA binding"/>
    <property type="evidence" value="ECO:0007669"/>
    <property type="project" value="UniProtKB-KW"/>
</dbReference>
<evidence type="ECO:0000256" key="7">
    <source>
        <dbReference type="ARBA" id="ARBA00022723"/>
    </source>
</evidence>
<dbReference type="GO" id="GO:0016779">
    <property type="term" value="F:nucleotidyltransferase activity"/>
    <property type="evidence" value="ECO:0007669"/>
    <property type="project" value="UniProtKB-KW"/>
</dbReference>
<keyword evidence="6" id="KW-0540">Nuclease</keyword>
<dbReference type="InterPro" id="IPR049912">
    <property type="entry name" value="CRESS_DNA_REP"/>
</dbReference>
<sequence length="311" mass="35698">MSSPLSIQRQAFCFTFNNYVPEDVDRIRVFATTPRVQYLIIGFEVGEQGTQHLQGFIQLKKSTRGSVVQRLISDRVRIHIEPLKSTSEAAATYCKKDGAFTEWGTRLDCTGQGKRSDWSDYIEWVQGLGRLPTKREIILFNPSLFARYNRRCLDIAEAHLPTPSLVAGADCRPGWQDGLARLVQGDNHHPREIRFYVDEVGNSGKSWFTRWALSNHPDLVQVLKAGKRDDLAYAIDETKSIFLFDVPRTQMEFLNLSVLEMLKDQLVFSPKYESGMKVLMKTPMVVVFSNEEPDRTKMSVDRYKVIKIRQI</sequence>
<evidence type="ECO:0000256" key="9">
    <source>
        <dbReference type="ARBA" id="ARBA00022759"/>
    </source>
</evidence>
<evidence type="ECO:0000256" key="3">
    <source>
        <dbReference type="ARBA" id="ARBA00022679"/>
    </source>
</evidence>